<evidence type="ECO:0000313" key="10">
    <source>
        <dbReference type="Ensembl" id="ENSCMIP00000040532.1"/>
    </source>
</evidence>
<comment type="function">
    <text evidence="9">Transcription elongation factor which increases mitochondrial RNA polymerase processivity. Regulates transcription of the mitochondrial genome, including genes important for the oxidative phosphorylation machinery.</text>
</comment>
<dbReference type="PANTHER" id="PTHR21053:SF2">
    <property type="entry name" value="TRANSCRIPTION ELONGATION FACTOR, MITOCHONDRIAL"/>
    <property type="match status" value="1"/>
</dbReference>
<keyword evidence="8" id="KW-1135">Mitochondrion nucleoid</keyword>
<keyword evidence="11" id="KW-1185">Reference proteome</keyword>
<dbReference type="KEGG" id="cmk:103175405"/>
<dbReference type="InterPro" id="IPR010994">
    <property type="entry name" value="RuvA_2-like"/>
</dbReference>
<evidence type="ECO:0000256" key="2">
    <source>
        <dbReference type="ARBA" id="ARBA00009086"/>
    </source>
</evidence>
<dbReference type="OrthoDB" id="5949570at2759"/>
<dbReference type="AlphaFoldDB" id="A0A4W3JDZ4"/>
<dbReference type="GO" id="GO:0030337">
    <property type="term" value="F:DNA polymerase processivity factor activity"/>
    <property type="evidence" value="ECO:0007669"/>
    <property type="project" value="TreeGrafter"/>
</dbReference>
<dbReference type="InterPro" id="IPR039150">
    <property type="entry name" value="TEFM"/>
</dbReference>
<dbReference type="Pfam" id="PF12836">
    <property type="entry name" value="HHH_3"/>
    <property type="match status" value="1"/>
</dbReference>
<keyword evidence="5" id="KW-0805">Transcription regulation</keyword>
<evidence type="ECO:0000256" key="7">
    <source>
        <dbReference type="ARBA" id="ARBA00023163"/>
    </source>
</evidence>
<evidence type="ECO:0000256" key="5">
    <source>
        <dbReference type="ARBA" id="ARBA00023015"/>
    </source>
</evidence>
<dbReference type="GO" id="GO:0003676">
    <property type="term" value="F:nucleic acid binding"/>
    <property type="evidence" value="ECO:0007669"/>
    <property type="project" value="InterPro"/>
</dbReference>
<dbReference type="Ensembl" id="ENSCMIT00000041105.1">
    <property type="protein sequence ID" value="ENSCMIP00000040532.1"/>
    <property type="gene ID" value="ENSCMIG00000016897.1"/>
</dbReference>
<evidence type="ECO:0000313" key="11">
    <source>
        <dbReference type="Proteomes" id="UP000314986"/>
    </source>
</evidence>
<reference evidence="11" key="2">
    <citation type="journal article" date="2007" name="PLoS Biol.">
        <title>Survey sequencing and comparative analysis of the elephant shark (Callorhinchus milii) genome.</title>
        <authorList>
            <person name="Venkatesh B."/>
            <person name="Kirkness E.F."/>
            <person name="Loh Y.H."/>
            <person name="Halpern A.L."/>
            <person name="Lee A.P."/>
            <person name="Johnson J."/>
            <person name="Dandona N."/>
            <person name="Viswanathan L.D."/>
            <person name="Tay A."/>
            <person name="Venter J.C."/>
            <person name="Strausberg R.L."/>
            <person name="Brenner S."/>
        </authorList>
    </citation>
    <scope>NUCLEOTIDE SEQUENCE [LARGE SCALE GENOMIC DNA]</scope>
</reference>
<keyword evidence="7" id="KW-0804">Transcription</keyword>
<dbReference type="Gene3D" id="3.30.420.10">
    <property type="entry name" value="Ribonuclease H-like superfamily/Ribonuclease H"/>
    <property type="match status" value="1"/>
</dbReference>
<dbReference type="RefSeq" id="XP_042198342.1">
    <property type="nucleotide sequence ID" value="XM_042342408.1"/>
</dbReference>
<keyword evidence="4" id="KW-0809">Transit peptide</keyword>
<reference evidence="10" key="5">
    <citation type="submission" date="2025-09" db="UniProtKB">
        <authorList>
            <consortium name="Ensembl"/>
        </authorList>
    </citation>
    <scope>IDENTIFICATION</scope>
</reference>
<organism evidence="10 11">
    <name type="scientific">Callorhinchus milii</name>
    <name type="common">Ghost shark</name>
    <dbReference type="NCBI Taxonomy" id="7868"/>
    <lineage>
        <taxon>Eukaryota</taxon>
        <taxon>Metazoa</taxon>
        <taxon>Chordata</taxon>
        <taxon>Craniata</taxon>
        <taxon>Vertebrata</taxon>
        <taxon>Chondrichthyes</taxon>
        <taxon>Holocephali</taxon>
        <taxon>Chimaeriformes</taxon>
        <taxon>Callorhinchidae</taxon>
        <taxon>Callorhinchus</taxon>
    </lineage>
</organism>
<dbReference type="Proteomes" id="UP000314986">
    <property type="component" value="Unassembled WGS sequence"/>
</dbReference>
<dbReference type="OMA" id="ESPQMAQ"/>
<dbReference type="GeneID" id="103175405"/>
<proteinExistence type="inferred from homology"/>
<dbReference type="GO" id="GO:0006392">
    <property type="term" value="P:transcription elongation by mitochondrial RNA polymerase"/>
    <property type="evidence" value="ECO:0007669"/>
    <property type="project" value="InterPro"/>
</dbReference>
<sequence>MVIGILWRFLGSRSLLHRPRGPFGLQQRLLCTCCAKAECLSAEIAALASDSRQPASEQLDDRYSPQQQATILHMLNTATQEELAKVKLLRGRKSANLVTHRTKRGPFTDIQSLTEVPLFKEKTILKVCQSILNPDPESERKEKRLQGLKFIKPDIEKKQLQNAKSIVSIVFGIRKIAWTHMDRSLTVLDWQQEESHRYMTGTYLPSVYLEEVSLAVSKIPPADYFVLERPSISIQNTNLFPVTLHLRTIESMLHGLLGGQFVQDRHHRVLSVVRSAVGKHFGLMVGESRTSGRDLVQRLMSDSVTKDHPRVAFPRDMLARYRKLIHTVGPHRAEEMCDALLQAVAFYEFVFSEL</sequence>
<name>A0A4W3JDZ4_CALMI</name>
<evidence type="ECO:0000256" key="3">
    <source>
        <dbReference type="ARBA" id="ARBA00017000"/>
    </source>
</evidence>
<dbReference type="SUPFAM" id="SSF47781">
    <property type="entry name" value="RuvA domain 2-like"/>
    <property type="match status" value="1"/>
</dbReference>
<reference evidence="10" key="4">
    <citation type="submission" date="2025-08" db="UniProtKB">
        <authorList>
            <consortium name="Ensembl"/>
        </authorList>
    </citation>
    <scope>IDENTIFICATION</scope>
</reference>
<reference evidence="11" key="3">
    <citation type="journal article" date="2014" name="Nature">
        <title>Elephant shark genome provides unique insights into gnathostome evolution.</title>
        <authorList>
            <consortium name="International Elephant Shark Genome Sequencing Consortium"/>
            <person name="Venkatesh B."/>
            <person name="Lee A.P."/>
            <person name="Ravi V."/>
            <person name="Maurya A.K."/>
            <person name="Lian M.M."/>
            <person name="Swann J.B."/>
            <person name="Ohta Y."/>
            <person name="Flajnik M.F."/>
            <person name="Sutoh Y."/>
            <person name="Kasahara M."/>
            <person name="Hoon S."/>
            <person name="Gangu V."/>
            <person name="Roy S.W."/>
            <person name="Irimia M."/>
            <person name="Korzh V."/>
            <person name="Kondrychyn I."/>
            <person name="Lim Z.W."/>
            <person name="Tay B.H."/>
            <person name="Tohari S."/>
            <person name="Kong K.W."/>
            <person name="Ho S."/>
            <person name="Lorente-Galdos B."/>
            <person name="Quilez J."/>
            <person name="Marques-Bonet T."/>
            <person name="Raney B.J."/>
            <person name="Ingham P.W."/>
            <person name="Tay A."/>
            <person name="Hillier L.W."/>
            <person name="Minx P."/>
            <person name="Boehm T."/>
            <person name="Wilson R.K."/>
            <person name="Brenner S."/>
            <person name="Warren W.C."/>
        </authorList>
    </citation>
    <scope>NUCLEOTIDE SEQUENCE [LARGE SCALE GENOMIC DNA]</scope>
</reference>
<protein>
    <recommendedName>
        <fullName evidence="3">Transcription elongation factor, mitochondrial</fullName>
    </recommendedName>
</protein>
<comment type="similarity">
    <text evidence="2">Belongs to the TEFM family.</text>
</comment>
<dbReference type="InParanoid" id="A0A4W3JDZ4"/>
<evidence type="ECO:0000256" key="4">
    <source>
        <dbReference type="ARBA" id="ARBA00022946"/>
    </source>
</evidence>
<evidence type="ECO:0000256" key="1">
    <source>
        <dbReference type="ARBA" id="ARBA00004436"/>
    </source>
</evidence>
<dbReference type="InterPro" id="IPR036397">
    <property type="entry name" value="RNaseH_sf"/>
</dbReference>
<comment type="subcellular location">
    <subcellularLocation>
        <location evidence="1">Mitochondrion matrix</location>
        <location evidence="1">Mitochondrion nucleoid</location>
    </subcellularLocation>
</comment>
<dbReference type="GO" id="GO:0042645">
    <property type="term" value="C:mitochondrial nucleoid"/>
    <property type="evidence" value="ECO:0007669"/>
    <property type="project" value="UniProtKB-SubCell"/>
</dbReference>
<dbReference type="PANTHER" id="PTHR21053">
    <property type="entry name" value="TRANSCRIPTION ELONGATION FACTOR, MITOCHONDRIAL"/>
    <property type="match status" value="1"/>
</dbReference>
<dbReference type="STRING" id="7868.ENSCMIP00000040532"/>
<evidence type="ECO:0000256" key="9">
    <source>
        <dbReference type="ARBA" id="ARBA00025262"/>
    </source>
</evidence>
<reference evidence="11" key="1">
    <citation type="journal article" date="2006" name="Science">
        <title>Ancient noncoding elements conserved in the human genome.</title>
        <authorList>
            <person name="Venkatesh B."/>
            <person name="Kirkness E.F."/>
            <person name="Loh Y.H."/>
            <person name="Halpern A.L."/>
            <person name="Lee A.P."/>
            <person name="Johnson J."/>
            <person name="Dandona N."/>
            <person name="Viswanathan L.D."/>
            <person name="Tay A."/>
            <person name="Venter J.C."/>
            <person name="Strausberg R.L."/>
            <person name="Brenner S."/>
        </authorList>
    </citation>
    <scope>NUCLEOTIDE SEQUENCE [LARGE SCALE GENOMIC DNA]</scope>
</reference>
<keyword evidence="6" id="KW-0496">Mitochondrion</keyword>
<dbReference type="CTD" id="79736"/>
<gene>
    <name evidence="10" type="primary">tefm</name>
</gene>
<evidence type="ECO:0000256" key="6">
    <source>
        <dbReference type="ARBA" id="ARBA00023128"/>
    </source>
</evidence>
<accession>A0A4W3JDZ4</accession>
<dbReference type="GeneTree" id="ENSGT00390000010581"/>
<evidence type="ECO:0000256" key="8">
    <source>
        <dbReference type="ARBA" id="ARBA00023271"/>
    </source>
</evidence>